<reference evidence="2 3" key="1">
    <citation type="journal article" date="2014" name="BMC Genomics">
        <title>Genome sequencing of four Aureobasidium pullulans varieties: biotechnological potential, stress tolerance, and description of new species.</title>
        <authorList>
            <person name="Gostin Ar C."/>
            <person name="Ohm R.A."/>
            <person name="Kogej T."/>
            <person name="Sonjak S."/>
            <person name="Turk M."/>
            <person name="Zajc J."/>
            <person name="Zalar P."/>
            <person name="Grube M."/>
            <person name="Sun H."/>
            <person name="Han J."/>
            <person name="Sharma A."/>
            <person name="Chiniquy J."/>
            <person name="Ngan C.Y."/>
            <person name="Lipzen A."/>
            <person name="Barry K."/>
            <person name="Grigoriev I.V."/>
            <person name="Gunde-Cimerman N."/>
        </authorList>
    </citation>
    <scope>NUCLEOTIDE SEQUENCE [LARGE SCALE GENOMIC DNA]</scope>
    <source>
        <strain evidence="2 3">EXF-2481</strain>
    </source>
</reference>
<dbReference type="AlphaFoldDB" id="A0A074YCK2"/>
<evidence type="ECO:0000313" key="2">
    <source>
        <dbReference type="EMBL" id="KEQ95518.1"/>
    </source>
</evidence>
<dbReference type="RefSeq" id="XP_013344030.1">
    <property type="nucleotide sequence ID" value="XM_013488576.1"/>
</dbReference>
<dbReference type="GeneID" id="25362628"/>
<feature type="compositionally biased region" description="Low complexity" evidence="1">
    <location>
        <begin position="313"/>
        <end position="327"/>
    </location>
</feature>
<feature type="compositionally biased region" description="Polar residues" evidence="1">
    <location>
        <begin position="989"/>
        <end position="1003"/>
    </location>
</feature>
<feature type="region of interest" description="Disordered" evidence="1">
    <location>
        <begin position="980"/>
        <end position="1006"/>
    </location>
</feature>
<name>A0A074YCK2_AURSE</name>
<proteinExistence type="predicted"/>
<dbReference type="OrthoDB" id="3909341at2759"/>
<feature type="region of interest" description="Disordered" evidence="1">
    <location>
        <begin position="59"/>
        <end position="82"/>
    </location>
</feature>
<feature type="region of interest" description="Disordered" evidence="1">
    <location>
        <begin position="702"/>
        <end position="734"/>
    </location>
</feature>
<keyword evidence="3" id="KW-1185">Reference proteome</keyword>
<feature type="compositionally biased region" description="Polar residues" evidence="1">
    <location>
        <begin position="328"/>
        <end position="358"/>
    </location>
</feature>
<sequence length="1020" mass="112146">MLYIPNVRDLNAQPPPLSAAIRRLRTNHPARRQAELKRRTYSRDHALLCLVGIIPAKSASSRRPDRQLPRAPLPPFRPRSRARVFPLPLPTPPLTPPASFRSTLPAASGPSLPRLTAITPSGHVKKAVVPVTTDRVGDRVLQRRLLKHRPARVLSIVNEESINHIRMARRTDADSDLCLVPPGSENAVPTVRGIIEEYYEEKEHEQSGGNDKRTPVYLSPKLAHSKLKTVHKTNADPVVDSSVVRVPPKAQQLLGSPQHNNSDWRRFGRVDPFPLHSKSASVNSPRRTASSKVVSLLTPSKSRKTSTSALPHSQIHTSSSSQHTSISRAQNEFTSPLKHSTTLYPTTTRSNMSAQSPPDKQAVAGASPSKSPVKPIPSPAHSGSSLPRLVVSPKREDSSLKRAFSTLTPKRLRQNRPPTPPKKDTPPPQGEPSAGLEPSANITDVGRAFDAYSGNAFASAPEDDKVSIKSTGTITIAIGDECGPVQEVKAGVLRFTHQPHSMFKGQQAVFDADPEIVRQIDEEFQSPPLPATLFRTPRSDKGAFESADKSVADKTPRYIEGGLLEGGLLPATTYQPPTSRKEKTQAIYSPSLYSVQDGHDVFRVDHSVAQEFAATSPVPNNSVNNSPEAVKQVKGDRNATVTSREQLSGGRLVGARVSSRVAPVQYISTIAGNDYVYKPEDHVFKRARVPIAGTPVQRVDAPFEYPSAVPPPLRRTSRDRDVSSGSSSAPSLRERFMNKSGLGINVSENSDYFADNETTLGVDGDGNEERRRETISMRTPAAPSFTPSFKSPAVPRMWPITRTVNPHRLALGHDDKYWLNRAFAHLAEDVKELNDQTLESIDKLTKKTNALTQTDSQHTKTIADIYKAIAALQEVVKKSHNDARDSFRDFRSVRDGVDNIRRSIIHMSEFLVDDEKVELVCDKIISTVHPTIVRGHEYAAANTERILTRVDKCHDQKARELESLKQKNRKTNERLASLEARLLGPRPGQVQSGVHPSPSSSNGYLDVISDYADNINNSGR</sequence>
<accession>A0A074YCK2</accession>
<dbReference type="Proteomes" id="UP000030641">
    <property type="component" value="Unassembled WGS sequence"/>
</dbReference>
<gene>
    <name evidence="2" type="ORF">AUEXF2481DRAFT_222752</name>
</gene>
<feature type="region of interest" description="Disordered" evidence="1">
    <location>
        <begin position="276"/>
        <end position="440"/>
    </location>
</feature>
<evidence type="ECO:0000313" key="3">
    <source>
        <dbReference type="Proteomes" id="UP000030641"/>
    </source>
</evidence>
<protein>
    <submittedName>
        <fullName evidence="2">Uncharacterized protein</fullName>
    </submittedName>
</protein>
<dbReference type="HOGENOM" id="CLU_300339_0_0_1"/>
<dbReference type="InParanoid" id="A0A074YCK2"/>
<organism evidence="2 3">
    <name type="scientific">Aureobasidium subglaciale (strain EXF-2481)</name>
    <name type="common">Aureobasidium pullulans var. subglaciale</name>
    <dbReference type="NCBI Taxonomy" id="1043005"/>
    <lineage>
        <taxon>Eukaryota</taxon>
        <taxon>Fungi</taxon>
        <taxon>Dikarya</taxon>
        <taxon>Ascomycota</taxon>
        <taxon>Pezizomycotina</taxon>
        <taxon>Dothideomycetes</taxon>
        <taxon>Dothideomycetidae</taxon>
        <taxon>Dothideales</taxon>
        <taxon>Saccotheciaceae</taxon>
        <taxon>Aureobasidium</taxon>
    </lineage>
</organism>
<feature type="compositionally biased region" description="Polar residues" evidence="1">
    <location>
        <begin position="278"/>
        <end position="311"/>
    </location>
</feature>
<evidence type="ECO:0000256" key="1">
    <source>
        <dbReference type="SAM" id="MobiDB-lite"/>
    </source>
</evidence>
<dbReference type="EMBL" id="KL584759">
    <property type="protein sequence ID" value="KEQ95518.1"/>
    <property type="molecule type" value="Genomic_DNA"/>
</dbReference>